<proteinExistence type="predicted"/>
<evidence type="ECO:0000313" key="6">
    <source>
        <dbReference type="EMBL" id="SEC32000.1"/>
    </source>
</evidence>
<evidence type="ECO:0000313" key="7">
    <source>
        <dbReference type="Proteomes" id="UP000182409"/>
    </source>
</evidence>
<dbReference type="OrthoDB" id="9810538at2"/>
<evidence type="ECO:0000256" key="5">
    <source>
        <dbReference type="ARBA" id="ARBA00022801"/>
    </source>
</evidence>
<name>A0A1H4RJD0_9BACT</name>
<organism evidence="6 7">
    <name type="scientific">Terriglobus roseus</name>
    <dbReference type="NCBI Taxonomy" id="392734"/>
    <lineage>
        <taxon>Bacteria</taxon>
        <taxon>Pseudomonadati</taxon>
        <taxon>Acidobacteriota</taxon>
        <taxon>Terriglobia</taxon>
        <taxon>Terriglobales</taxon>
        <taxon>Acidobacteriaceae</taxon>
        <taxon>Terriglobus</taxon>
    </lineage>
</organism>
<keyword evidence="4" id="KW-0547">Nucleotide-binding</keyword>
<dbReference type="Proteomes" id="UP000182409">
    <property type="component" value="Unassembled WGS sequence"/>
</dbReference>
<dbReference type="GO" id="GO:0004540">
    <property type="term" value="F:RNA nuclease activity"/>
    <property type="evidence" value="ECO:0007669"/>
    <property type="project" value="InterPro"/>
</dbReference>
<dbReference type="InterPro" id="IPR051813">
    <property type="entry name" value="HepT_RNase_toxin"/>
</dbReference>
<dbReference type="EMBL" id="FNSD01000001">
    <property type="protein sequence ID" value="SEC32000.1"/>
    <property type="molecule type" value="Genomic_DNA"/>
</dbReference>
<evidence type="ECO:0000256" key="3">
    <source>
        <dbReference type="ARBA" id="ARBA00022722"/>
    </source>
</evidence>
<dbReference type="AlphaFoldDB" id="A0A1H4RJD0"/>
<evidence type="ECO:0000256" key="2">
    <source>
        <dbReference type="ARBA" id="ARBA00022649"/>
    </source>
</evidence>
<dbReference type="GO" id="GO:0000166">
    <property type="term" value="F:nucleotide binding"/>
    <property type="evidence" value="ECO:0007669"/>
    <property type="project" value="UniProtKB-KW"/>
</dbReference>
<keyword evidence="5" id="KW-0378">Hydrolase</keyword>
<dbReference type="RefSeq" id="WP_074654947.1">
    <property type="nucleotide sequence ID" value="NZ_FNSD01000001.1"/>
</dbReference>
<dbReference type="GO" id="GO:0016787">
    <property type="term" value="F:hydrolase activity"/>
    <property type="evidence" value="ECO:0007669"/>
    <property type="project" value="UniProtKB-KW"/>
</dbReference>
<gene>
    <name evidence="6" type="ORF">SAMN05443244_3173</name>
</gene>
<protein>
    <submittedName>
        <fullName evidence="6">Uncharacterized conserved protein, contains HEPN domain</fullName>
    </submittedName>
</protein>
<dbReference type="PANTHER" id="PTHR34139">
    <property type="entry name" value="UPF0331 PROTEIN MJ0127"/>
    <property type="match status" value="1"/>
</dbReference>
<reference evidence="6 7" key="1">
    <citation type="submission" date="2016-10" db="EMBL/GenBank/DDBJ databases">
        <authorList>
            <person name="de Groot N.N."/>
        </authorList>
    </citation>
    <scope>NUCLEOTIDE SEQUENCE [LARGE SCALE GENOMIC DNA]</scope>
    <source>
        <strain evidence="6 7">AB35.6</strain>
    </source>
</reference>
<dbReference type="PANTHER" id="PTHR34139:SF1">
    <property type="entry name" value="RNASE MJ1380-RELATED"/>
    <property type="match status" value="1"/>
</dbReference>
<evidence type="ECO:0000256" key="1">
    <source>
        <dbReference type="ARBA" id="ARBA00022553"/>
    </source>
</evidence>
<evidence type="ECO:0000256" key="4">
    <source>
        <dbReference type="ARBA" id="ARBA00022741"/>
    </source>
</evidence>
<dbReference type="InterPro" id="IPR008201">
    <property type="entry name" value="HepT-like"/>
</dbReference>
<sequence>MQHDDNAYFHDIVAAGNEILEYTAGMRLRDYLNDGRTRRAVERCLAIIGEALSQIRKRNESALAAIPNYQRVIGLRHLLIHEYTDINDTLIWTAVEQDLPELLKSIQTELHRIKR</sequence>
<keyword evidence="3" id="KW-0540">Nuclease</keyword>
<dbReference type="GO" id="GO:0110001">
    <property type="term" value="C:toxin-antitoxin complex"/>
    <property type="evidence" value="ECO:0007669"/>
    <property type="project" value="InterPro"/>
</dbReference>
<dbReference type="Pfam" id="PF01934">
    <property type="entry name" value="HepT-like"/>
    <property type="match status" value="1"/>
</dbReference>
<keyword evidence="2" id="KW-1277">Toxin-antitoxin system</keyword>
<accession>A0A1H4RJD0</accession>
<keyword evidence="1" id="KW-0597">Phosphoprotein</keyword>